<dbReference type="EMBL" id="AUZM01000001">
    <property type="protein sequence ID" value="ERT09803.1"/>
    <property type="molecule type" value="Genomic_DNA"/>
</dbReference>
<dbReference type="AlphaFoldDB" id="U7QPJ2"/>
<evidence type="ECO:0000313" key="3">
    <source>
        <dbReference type="Proteomes" id="UP000017127"/>
    </source>
</evidence>
<dbReference type="Proteomes" id="UP000017127">
    <property type="component" value="Unassembled WGS sequence"/>
</dbReference>
<accession>U7QPJ2</accession>
<proteinExistence type="predicted"/>
<comment type="caution">
    <text evidence="2">The sequence shown here is derived from an EMBL/GenBank/DDBJ whole genome shotgun (WGS) entry which is preliminary data.</text>
</comment>
<sequence length="200" mass="21916">MAVVICPGIHDPKLTESFVSQLFGDWRSRCQSGNLLIFPTQDYPAYSGIDIFNYLCSVTQVPSFSPPSSGSFGQHHVKLPIVFICFSAGVVGAIAAAWMWEQAGGQVKALIALDGWGVPLAGNFPIYRISHDHFTYWSSALLGGGTESFYADPPVEHLDLWSSPQTAYGWWLHRTSTGVETASPATAKTVLSDWLTRHHE</sequence>
<keyword evidence="1" id="KW-0812">Transmembrane</keyword>
<keyword evidence="1" id="KW-1133">Transmembrane helix</keyword>
<reference evidence="2 3" key="1">
    <citation type="journal article" date="2013" name="Front. Microbiol.">
        <title>Comparative genomic analyses of the cyanobacterium, Lyngbya aestuarii BL J, a powerful hydrogen producer.</title>
        <authorList>
            <person name="Kothari A."/>
            <person name="Vaughn M."/>
            <person name="Garcia-Pichel F."/>
        </authorList>
    </citation>
    <scope>NUCLEOTIDE SEQUENCE [LARGE SCALE GENOMIC DNA]</scope>
    <source>
        <strain evidence="2 3">BL J</strain>
    </source>
</reference>
<feature type="transmembrane region" description="Helical" evidence="1">
    <location>
        <begin position="79"/>
        <end position="100"/>
    </location>
</feature>
<dbReference type="PATRIC" id="fig|1348334.3.peg.173"/>
<keyword evidence="1" id="KW-0472">Membrane</keyword>
<evidence type="ECO:0000313" key="2">
    <source>
        <dbReference type="EMBL" id="ERT09803.1"/>
    </source>
</evidence>
<name>U7QPJ2_9CYAN</name>
<gene>
    <name evidence="2" type="ORF">M595_0176</name>
</gene>
<protein>
    <recommendedName>
        <fullName evidence="4">Alpha/beta hydrolase family protein</fullName>
    </recommendedName>
</protein>
<evidence type="ECO:0000256" key="1">
    <source>
        <dbReference type="SAM" id="Phobius"/>
    </source>
</evidence>
<dbReference type="OrthoDB" id="529979at2"/>
<evidence type="ECO:0008006" key="4">
    <source>
        <dbReference type="Google" id="ProtNLM"/>
    </source>
</evidence>
<keyword evidence="3" id="KW-1185">Reference proteome</keyword>
<organism evidence="2 3">
    <name type="scientific">Lyngbya aestuarii BL J</name>
    <dbReference type="NCBI Taxonomy" id="1348334"/>
    <lineage>
        <taxon>Bacteria</taxon>
        <taxon>Bacillati</taxon>
        <taxon>Cyanobacteriota</taxon>
        <taxon>Cyanophyceae</taxon>
        <taxon>Oscillatoriophycideae</taxon>
        <taxon>Oscillatoriales</taxon>
        <taxon>Microcoleaceae</taxon>
        <taxon>Lyngbya</taxon>
    </lineage>
</organism>